<protein>
    <submittedName>
        <fullName evidence="1">Uncharacterized protein</fullName>
    </submittedName>
</protein>
<evidence type="ECO:0000313" key="1">
    <source>
        <dbReference type="EMBL" id="XCD07595.1"/>
    </source>
</evidence>
<name>A0AAU8B5G6_9CAUD</name>
<sequence length="101" mass="11138">MILNPIVVKQGGGSQTIKHFVIVDEFEWDEQVRLSVTDYTAGESVRIVTELANAQFAAIAHDADGNDFPVEISRDTYYRGTISFVMPEKSLYITAKGEGPA</sequence>
<reference evidence="1" key="1">
    <citation type="submission" date="2024-03" db="EMBL/GenBank/DDBJ databases">
        <title>Diverse circular DNA viruses in blood, oral, and fecal samples of captive lemurs.</title>
        <authorList>
            <person name="Paietta E.N."/>
            <person name="Kraberger S."/>
            <person name="Lund M.C."/>
            <person name="Custer J.M."/>
            <person name="Vargas K.M."/>
            <person name="Ehmke E.E."/>
            <person name="Yoder A.D."/>
            <person name="Varsani A."/>
        </authorList>
    </citation>
    <scope>NUCLEOTIDE SEQUENCE</scope>
    <source>
        <strain evidence="1">Duke_28FS_2</strain>
    </source>
</reference>
<dbReference type="EMBL" id="PP511792">
    <property type="protein sequence ID" value="XCD07595.1"/>
    <property type="molecule type" value="Genomic_DNA"/>
</dbReference>
<accession>A0AAU8B5G6</accession>
<proteinExistence type="predicted"/>
<organism evidence="1">
    <name type="scientific">Dulem virus 33</name>
    <dbReference type="NCBI Taxonomy" id="3145751"/>
    <lineage>
        <taxon>Viruses</taxon>
        <taxon>Duplodnaviria</taxon>
        <taxon>Heunggongvirae</taxon>
        <taxon>Uroviricota</taxon>
        <taxon>Caudoviricetes</taxon>
    </lineage>
</organism>